<dbReference type="EMBL" id="JBHRYE010000003">
    <property type="protein sequence ID" value="MFC3670194.1"/>
    <property type="molecule type" value="Genomic_DNA"/>
</dbReference>
<sequence>MIRLSKGDEPAVLSNNAAVWTAELLDALEHRPADVPGIKGRYNHPTVKAALKAETSEKCAYCESKMLHVTFGDIEHIVPKSADPKLTFDWENLTLACDVCNTKKGNREGILDPYAIDPEEKFTFYGPMLLHNPGCNVAEYTNIALALNRIELLEKRREAIDNISNLIIRIEQNQNKDERDLILEETLNAITAPSREFSACARAFVAARKAV</sequence>
<organism evidence="2 3">
    <name type="scientific">Novosphingobium pokkalii</name>
    <dbReference type="NCBI Taxonomy" id="1770194"/>
    <lineage>
        <taxon>Bacteria</taxon>
        <taxon>Pseudomonadati</taxon>
        <taxon>Pseudomonadota</taxon>
        <taxon>Alphaproteobacteria</taxon>
        <taxon>Sphingomonadales</taxon>
        <taxon>Sphingomonadaceae</taxon>
        <taxon>Novosphingobium</taxon>
    </lineage>
</organism>
<name>A0ABV7UYL2_9SPHN</name>
<feature type="domain" description="HNH" evidence="1">
    <location>
        <begin position="59"/>
        <end position="107"/>
    </location>
</feature>
<gene>
    <name evidence="2" type="ORF">ACFOOT_02040</name>
</gene>
<dbReference type="GO" id="GO:0004519">
    <property type="term" value="F:endonuclease activity"/>
    <property type="evidence" value="ECO:0007669"/>
    <property type="project" value="UniProtKB-KW"/>
</dbReference>
<keyword evidence="2" id="KW-0540">Nuclease</keyword>
<dbReference type="CDD" id="cd00085">
    <property type="entry name" value="HNHc"/>
    <property type="match status" value="1"/>
</dbReference>
<reference evidence="3" key="1">
    <citation type="journal article" date="2019" name="Int. J. Syst. Evol. Microbiol.">
        <title>The Global Catalogue of Microorganisms (GCM) 10K type strain sequencing project: providing services to taxonomists for standard genome sequencing and annotation.</title>
        <authorList>
            <consortium name="The Broad Institute Genomics Platform"/>
            <consortium name="The Broad Institute Genome Sequencing Center for Infectious Disease"/>
            <person name="Wu L."/>
            <person name="Ma J."/>
        </authorList>
    </citation>
    <scope>NUCLEOTIDE SEQUENCE [LARGE SCALE GENOMIC DNA]</scope>
    <source>
        <strain evidence="3">KCTC 42224</strain>
    </source>
</reference>
<dbReference type="InterPro" id="IPR003615">
    <property type="entry name" value="HNH_nuc"/>
</dbReference>
<dbReference type="Gene3D" id="1.10.30.50">
    <property type="match status" value="1"/>
</dbReference>
<proteinExistence type="predicted"/>
<evidence type="ECO:0000313" key="2">
    <source>
        <dbReference type="EMBL" id="MFC3670194.1"/>
    </source>
</evidence>
<protein>
    <submittedName>
        <fullName evidence="2">HNH endonuclease</fullName>
    </submittedName>
</protein>
<keyword evidence="3" id="KW-1185">Reference proteome</keyword>
<keyword evidence="2" id="KW-0255">Endonuclease</keyword>
<dbReference type="Pfam" id="PF01844">
    <property type="entry name" value="HNH"/>
    <property type="match status" value="1"/>
</dbReference>
<accession>A0ABV7UYL2</accession>
<comment type="caution">
    <text evidence="2">The sequence shown here is derived from an EMBL/GenBank/DDBJ whole genome shotgun (WGS) entry which is preliminary data.</text>
</comment>
<dbReference type="Proteomes" id="UP001595683">
    <property type="component" value="Unassembled WGS sequence"/>
</dbReference>
<dbReference type="RefSeq" id="WP_191325042.1">
    <property type="nucleotide sequence ID" value="NZ_BMZP01000013.1"/>
</dbReference>
<evidence type="ECO:0000313" key="3">
    <source>
        <dbReference type="Proteomes" id="UP001595683"/>
    </source>
</evidence>
<dbReference type="InterPro" id="IPR002711">
    <property type="entry name" value="HNH"/>
</dbReference>
<keyword evidence="2" id="KW-0378">Hydrolase</keyword>
<evidence type="ECO:0000259" key="1">
    <source>
        <dbReference type="Pfam" id="PF01844"/>
    </source>
</evidence>